<protein>
    <submittedName>
        <fullName evidence="10">ABC transporter permease subunit</fullName>
    </submittedName>
</protein>
<evidence type="ECO:0000256" key="8">
    <source>
        <dbReference type="SAM" id="MobiDB-lite"/>
    </source>
</evidence>
<evidence type="ECO:0000256" key="5">
    <source>
        <dbReference type="ARBA" id="ARBA00022989"/>
    </source>
</evidence>
<evidence type="ECO:0000313" key="11">
    <source>
        <dbReference type="Proteomes" id="UP000711736"/>
    </source>
</evidence>
<keyword evidence="3" id="KW-1003">Cell membrane</keyword>
<feature type="transmembrane region" description="Helical" evidence="7">
    <location>
        <begin position="154"/>
        <end position="175"/>
    </location>
</feature>
<keyword evidence="6 7" id="KW-0472">Membrane</keyword>
<dbReference type="PANTHER" id="PTHR30193">
    <property type="entry name" value="ABC TRANSPORTER PERMEASE PROTEIN"/>
    <property type="match status" value="1"/>
</dbReference>
<proteinExistence type="inferred from homology"/>
<evidence type="ECO:0000256" key="4">
    <source>
        <dbReference type="ARBA" id="ARBA00022692"/>
    </source>
</evidence>
<dbReference type="Pfam" id="PF00528">
    <property type="entry name" value="BPD_transp_1"/>
    <property type="match status" value="1"/>
</dbReference>
<dbReference type="EMBL" id="JAFEJU010000001">
    <property type="protein sequence ID" value="MBT1174271.1"/>
    <property type="molecule type" value="Genomic_DNA"/>
</dbReference>
<gene>
    <name evidence="10" type="ORF">JS530_01870</name>
</gene>
<dbReference type="InterPro" id="IPR035906">
    <property type="entry name" value="MetI-like_sf"/>
</dbReference>
<dbReference type="CDD" id="cd06261">
    <property type="entry name" value="TM_PBP2"/>
    <property type="match status" value="1"/>
</dbReference>
<feature type="transmembrane region" description="Helical" evidence="7">
    <location>
        <begin position="310"/>
        <end position="331"/>
    </location>
</feature>
<feature type="transmembrane region" description="Helical" evidence="7">
    <location>
        <begin position="120"/>
        <end position="142"/>
    </location>
</feature>
<feature type="compositionally biased region" description="Low complexity" evidence="8">
    <location>
        <begin position="16"/>
        <end position="47"/>
    </location>
</feature>
<sequence length="347" mass="37191">MSSVSKTARVATPHAAPQTSVSPTSVSPTSVSPTSVSPTSAAPTAQSHAAAKSKKTGKLHKGPSLWYTAPALIFFGVFALIPLVGVLVLSFTTWDGLGAITFNGIGNWVRMFQDPLVMNAFKLTIILTIVSWAVQTPICILLGTFMAGTQKYRAFLAVFYFLPLLFSSTAVAITWKNLLDPNFGVGKAFGIGWLAHNWLGDPKTALWTVIFVVSWCFIPLHSLLYQGAVRQIPQTMYEAATIDGAGPIRQFFSITLPQLKYTFATDSTLMIVGSLTYFDLVYVMIGGGPGNATRILPLDMYLKGFKSYDMGGASVVGVIILALGIAVSLILNKVSGSDKMESQMEGA</sequence>
<evidence type="ECO:0000256" key="7">
    <source>
        <dbReference type="RuleBase" id="RU363032"/>
    </source>
</evidence>
<organism evidence="10 11">
    <name type="scientific">Bifidobacterium colobi</name>
    <dbReference type="NCBI Taxonomy" id="2809026"/>
    <lineage>
        <taxon>Bacteria</taxon>
        <taxon>Bacillati</taxon>
        <taxon>Actinomycetota</taxon>
        <taxon>Actinomycetes</taxon>
        <taxon>Bifidobacteriales</taxon>
        <taxon>Bifidobacteriaceae</taxon>
        <taxon>Bifidobacterium</taxon>
    </lineage>
</organism>
<evidence type="ECO:0000256" key="2">
    <source>
        <dbReference type="ARBA" id="ARBA00022448"/>
    </source>
</evidence>
<keyword evidence="2 7" id="KW-0813">Transport</keyword>
<comment type="caution">
    <text evidence="10">The sequence shown here is derived from an EMBL/GenBank/DDBJ whole genome shotgun (WGS) entry which is preliminary data.</text>
</comment>
<keyword evidence="11" id="KW-1185">Reference proteome</keyword>
<evidence type="ECO:0000256" key="3">
    <source>
        <dbReference type="ARBA" id="ARBA00022475"/>
    </source>
</evidence>
<name>A0ABS5UU03_9BIFI</name>
<evidence type="ECO:0000256" key="1">
    <source>
        <dbReference type="ARBA" id="ARBA00004651"/>
    </source>
</evidence>
<accession>A0ABS5UU03</accession>
<dbReference type="PROSITE" id="PS50928">
    <property type="entry name" value="ABC_TM1"/>
    <property type="match status" value="1"/>
</dbReference>
<dbReference type="InterPro" id="IPR051393">
    <property type="entry name" value="ABC_transporter_permease"/>
</dbReference>
<feature type="region of interest" description="Disordered" evidence="8">
    <location>
        <begin position="1"/>
        <end position="60"/>
    </location>
</feature>
<dbReference type="InterPro" id="IPR000515">
    <property type="entry name" value="MetI-like"/>
</dbReference>
<feature type="transmembrane region" description="Helical" evidence="7">
    <location>
        <begin position="65"/>
        <end position="89"/>
    </location>
</feature>
<dbReference type="Gene3D" id="1.10.3720.10">
    <property type="entry name" value="MetI-like"/>
    <property type="match status" value="1"/>
</dbReference>
<comment type="subcellular location">
    <subcellularLocation>
        <location evidence="1 7">Cell membrane</location>
        <topology evidence="1 7">Multi-pass membrane protein</topology>
    </subcellularLocation>
</comment>
<evidence type="ECO:0000259" key="9">
    <source>
        <dbReference type="PROSITE" id="PS50928"/>
    </source>
</evidence>
<keyword evidence="5 7" id="KW-1133">Transmembrane helix</keyword>
<keyword evidence="4 7" id="KW-0812">Transmembrane</keyword>
<dbReference type="RefSeq" id="WP_214375513.1">
    <property type="nucleotide sequence ID" value="NZ_JAFEJU010000001.1"/>
</dbReference>
<dbReference type="PANTHER" id="PTHR30193:SF37">
    <property type="entry name" value="INNER MEMBRANE ABC TRANSPORTER PERMEASE PROTEIN YCJO"/>
    <property type="match status" value="1"/>
</dbReference>
<evidence type="ECO:0000256" key="6">
    <source>
        <dbReference type="ARBA" id="ARBA00023136"/>
    </source>
</evidence>
<dbReference type="Proteomes" id="UP000711736">
    <property type="component" value="Unassembled WGS sequence"/>
</dbReference>
<dbReference type="SUPFAM" id="SSF161098">
    <property type="entry name" value="MetI-like"/>
    <property type="match status" value="1"/>
</dbReference>
<feature type="transmembrane region" description="Helical" evidence="7">
    <location>
        <begin position="205"/>
        <end position="225"/>
    </location>
</feature>
<comment type="similarity">
    <text evidence="7">Belongs to the binding-protein-dependent transport system permease family.</text>
</comment>
<feature type="domain" description="ABC transmembrane type-1" evidence="9">
    <location>
        <begin position="121"/>
        <end position="331"/>
    </location>
</feature>
<feature type="compositionally biased region" description="Basic residues" evidence="8">
    <location>
        <begin position="51"/>
        <end position="60"/>
    </location>
</feature>
<evidence type="ECO:0000313" key="10">
    <source>
        <dbReference type="EMBL" id="MBT1174271.1"/>
    </source>
</evidence>
<feature type="transmembrane region" description="Helical" evidence="7">
    <location>
        <begin position="269"/>
        <end position="290"/>
    </location>
</feature>
<reference evidence="10 11" key="1">
    <citation type="journal article" date="2021" name="Environ. Microbiol.">
        <title>Genetic insights into the dark matter of the mammalian gut microbiota through targeted genome reconstruction.</title>
        <authorList>
            <person name="Lugli G.A."/>
            <person name="Alessandri G."/>
            <person name="Milani C."/>
            <person name="Viappiani A."/>
            <person name="Fontana F."/>
            <person name="Tarracchini C."/>
            <person name="Mancabelli L."/>
            <person name="Argentini C."/>
            <person name="Ruiz L."/>
            <person name="Margolles A."/>
            <person name="van Sinderen D."/>
            <person name="Turroni F."/>
            <person name="Ventura M."/>
        </authorList>
    </citation>
    <scope>NUCLEOTIDE SEQUENCE [LARGE SCALE GENOMIC DNA]</scope>
    <source>
        <strain evidence="10 11">LC6</strain>
    </source>
</reference>